<dbReference type="AlphaFoldDB" id="A0A2I0T7U5"/>
<feature type="region of interest" description="Disordered" evidence="1">
    <location>
        <begin position="77"/>
        <end position="113"/>
    </location>
</feature>
<name>A0A2I0T7U5_LIMLA</name>
<reference evidence="3" key="2">
    <citation type="submission" date="2017-12" db="EMBL/GenBank/DDBJ databases">
        <title>Genome sequence of the Bar-tailed Godwit (Limosa lapponica baueri).</title>
        <authorList>
            <person name="Lima N.C.B."/>
            <person name="Parody-Merino A.M."/>
            <person name="Battley P.F."/>
            <person name="Fidler A.E."/>
            <person name="Prosdocimi F."/>
        </authorList>
    </citation>
    <scope>NUCLEOTIDE SEQUENCE [LARGE SCALE GENOMIC DNA]</scope>
</reference>
<organism evidence="2 3">
    <name type="scientific">Limosa lapponica baueri</name>
    <dbReference type="NCBI Taxonomy" id="1758121"/>
    <lineage>
        <taxon>Eukaryota</taxon>
        <taxon>Metazoa</taxon>
        <taxon>Chordata</taxon>
        <taxon>Craniata</taxon>
        <taxon>Vertebrata</taxon>
        <taxon>Euteleostomi</taxon>
        <taxon>Archelosauria</taxon>
        <taxon>Archosauria</taxon>
        <taxon>Dinosauria</taxon>
        <taxon>Saurischia</taxon>
        <taxon>Theropoda</taxon>
        <taxon>Coelurosauria</taxon>
        <taxon>Aves</taxon>
        <taxon>Neognathae</taxon>
        <taxon>Neoaves</taxon>
        <taxon>Charadriiformes</taxon>
        <taxon>Scolopacidae</taxon>
        <taxon>Limosa</taxon>
    </lineage>
</organism>
<dbReference type="EMBL" id="KZ515989">
    <property type="protein sequence ID" value="PKU29867.1"/>
    <property type="molecule type" value="Genomic_DNA"/>
</dbReference>
<dbReference type="GO" id="GO:0005576">
    <property type="term" value="C:extracellular region"/>
    <property type="evidence" value="ECO:0007669"/>
    <property type="project" value="GOC"/>
</dbReference>
<evidence type="ECO:0000256" key="1">
    <source>
        <dbReference type="SAM" id="MobiDB-lite"/>
    </source>
</evidence>
<dbReference type="GO" id="GO:0003351">
    <property type="term" value="P:epithelial cilium movement involved in extracellular fluid movement"/>
    <property type="evidence" value="ECO:0007669"/>
    <property type="project" value="TreeGrafter"/>
</dbReference>
<feature type="compositionally biased region" description="Acidic residues" evidence="1">
    <location>
        <begin position="178"/>
        <end position="187"/>
    </location>
</feature>
<keyword evidence="3" id="KW-1185">Reference proteome</keyword>
<dbReference type="PANTHER" id="PTHR21963">
    <property type="entry name" value="PF6"/>
    <property type="match status" value="1"/>
</dbReference>
<gene>
    <name evidence="2" type="ORF">llap_19829</name>
</gene>
<reference evidence="3" key="1">
    <citation type="submission" date="2017-11" db="EMBL/GenBank/DDBJ databases">
        <authorList>
            <person name="Lima N.C."/>
            <person name="Parody-Merino A.M."/>
            <person name="Battley P.F."/>
            <person name="Fidler A.E."/>
            <person name="Prosdocimi F."/>
        </authorList>
    </citation>
    <scope>NUCLEOTIDE SEQUENCE [LARGE SCALE GENOMIC DNA]</scope>
</reference>
<evidence type="ECO:0000313" key="2">
    <source>
        <dbReference type="EMBL" id="PKU29867.1"/>
    </source>
</evidence>
<feature type="region of interest" description="Disordered" evidence="1">
    <location>
        <begin position="142"/>
        <end position="193"/>
    </location>
</feature>
<dbReference type="GO" id="GO:1990716">
    <property type="term" value="C:axonemal central apparatus"/>
    <property type="evidence" value="ECO:0007669"/>
    <property type="project" value="TreeGrafter"/>
</dbReference>
<dbReference type="OrthoDB" id="10257153at2759"/>
<accession>A0A2I0T7U5</accession>
<feature type="compositionally biased region" description="Basic and acidic residues" evidence="1">
    <location>
        <begin position="142"/>
        <end position="177"/>
    </location>
</feature>
<evidence type="ECO:0000313" key="3">
    <source>
        <dbReference type="Proteomes" id="UP000233556"/>
    </source>
</evidence>
<dbReference type="GO" id="GO:1904158">
    <property type="term" value="P:axonemal central apparatus assembly"/>
    <property type="evidence" value="ECO:0007669"/>
    <property type="project" value="TreeGrafter"/>
</dbReference>
<feature type="compositionally biased region" description="Polar residues" evidence="1">
    <location>
        <begin position="91"/>
        <end position="111"/>
    </location>
</feature>
<proteinExistence type="predicted"/>
<dbReference type="PANTHER" id="PTHR21963:SF1">
    <property type="entry name" value="SPERM-ASSOCIATED ANTIGEN 17"/>
    <property type="match status" value="1"/>
</dbReference>
<protein>
    <submittedName>
        <fullName evidence="2">Sperm-associated antigen 17</fullName>
    </submittedName>
</protein>
<sequence>MPAPIKTEQNPVKEFCKPSLKGCRIIFVNYLELVANSIEDWVKEEEAKYQEEKMAKEIESLKLEKAIAEGPFALSSCAAKKPGLPKKDKSSMSGPESITETIPESQPNNEKSPFIREGSLKAWKEEQDQLLEEQLLKELKKGKKEKLGGKKKEQEIIREESKDSNKKSSQEKYKDEPAEAPELEDPSIPEPHSEKVYKFIGYNTGEDLIQVSGTNQYLFPSDGGQIQVEKIEFVKGDSLLL</sequence>
<dbReference type="Proteomes" id="UP000233556">
    <property type="component" value="Unassembled WGS sequence"/>
</dbReference>
<dbReference type="InterPro" id="IPR026173">
    <property type="entry name" value="SPAG17"/>
</dbReference>